<comment type="subcellular location">
    <subcellularLocation>
        <location evidence="1">Membrane</location>
        <topology evidence="1">Multi-pass membrane protein</topology>
    </subcellularLocation>
</comment>
<proteinExistence type="predicted"/>
<evidence type="ECO:0000256" key="9">
    <source>
        <dbReference type="ARBA" id="ARBA00023136"/>
    </source>
</evidence>
<evidence type="ECO:0000256" key="3">
    <source>
        <dbReference type="ARBA" id="ARBA00022692"/>
    </source>
</evidence>
<dbReference type="Pfam" id="PF02628">
    <property type="entry name" value="COX15-CtaA"/>
    <property type="match status" value="1"/>
</dbReference>
<dbReference type="GO" id="GO:0006784">
    <property type="term" value="P:heme A biosynthetic process"/>
    <property type="evidence" value="ECO:0007669"/>
    <property type="project" value="InterPro"/>
</dbReference>
<keyword evidence="8" id="KW-0350">Heme biosynthesis</keyword>
<dbReference type="GO" id="GO:0046872">
    <property type="term" value="F:metal ion binding"/>
    <property type="evidence" value="ECO:0007669"/>
    <property type="project" value="UniProtKB-KW"/>
</dbReference>
<evidence type="ECO:0008006" key="15">
    <source>
        <dbReference type="Google" id="ProtNLM"/>
    </source>
</evidence>
<keyword evidence="9 12" id="KW-0472">Membrane</keyword>
<dbReference type="PANTHER" id="PTHR35457:SF1">
    <property type="entry name" value="HEME A SYNTHASE"/>
    <property type="match status" value="1"/>
</dbReference>
<dbReference type="PANTHER" id="PTHR35457">
    <property type="entry name" value="HEME A SYNTHASE"/>
    <property type="match status" value="1"/>
</dbReference>
<keyword evidence="3 12" id="KW-0812">Transmembrane</keyword>
<dbReference type="InterPro" id="IPR003780">
    <property type="entry name" value="COX15/CtaA_fam"/>
</dbReference>
<dbReference type="GO" id="GO:0016491">
    <property type="term" value="F:oxidoreductase activity"/>
    <property type="evidence" value="ECO:0007669"/>
    <property type="project" value="UniProtKB-KW"/>
</dbReference>
<evidence type="ECO:0000256" key="7">
    <source>
        <dbReference type="ARBA" id="ARBA00023004"/>
    </source>
</evidence>
<evidence type="ECO:0000256" key="1">
    <source>
        <dbReference type="ARBA" id="ARBA00004141"/>
    </source>
</evidence>
<keyword evidence="5 12" id="KW-1133">Transmembrane helix</keyword>
<keyword evidence="7" id="KW-0408">Iron</keyword>
<feature type="transmembrane region" description="Helical" evidence="12">
    <location>
        <begin position="258"/>
        <end position="279"/>
    </location>
</feature>
<feature type="transmembrane region" description="Helical" evidence="12">
    <location>
        <begin position="291"/>
        <end position="312"/>
    </location>
</feature>
<feature type="transmembrane region" description="Helical" evidence="12">
    <location>
        <begin position="99"/>
        <end position="126"/>
    </location>
</feature>
<keyword evidence="10" id="KW-1015">Disulfide bond</keyword>
<evidence type="ECO:0000256" key="8">
    <source>
        <dbReference type="ARBA" id="ARBA00023133"/>
    </source>
</evidence>
<evidence type="ECO:0000256" key="5">
    <source>
        <dbReference type="ARBA" id="ARBA00022989"/>
    </source>
</evidence>
<dbReference type="GO" id="GO:0016020">
    <property type="term" value="C:membrane"/>
    <property type="evidence" value="ECO:0007669"/>
    <property type="project" value="UniProtKB-SubCell"/>
</dbReference>
<dbReference type="Proteomes" id="UP000228921">
    <property type="component" value="Unassembled WGS sequence"/>
</dbReference>
<feature type="transmembrane region" description="Helical" evidence="12">
    <location>
        <begin position="132"/>
        <end position="154"/>
    </location>
</feature>
<comment type="pathway">
    <text evidence="11">Porphyrin-containing compound metabolism.</text>
</comment>
<keyword evidence="2" id="KW-1003">Cell membrane</keyword>
<name>A0A2M8P3Y2_9CHLR</name>
<feature type="transmembrane region" description="Helical" evidence="12">
    <location>
        <begin position="20"/>
        <end position="41"/>
    </location>
</feature>
<dbReference type="InterPro" id="IPR050450">
    <property type="entry name" value="COX15/CtaA_HemeA_synthase"/>
</dbReference>
<reference evidence="13 14" key="1">
    <citation type="submission" date="2017-11" db="EMBL/GenBank/DDBJ databases">
        <title>Evolution of Phototrophy in the Chloroflexi Phylum Driven by Horizontal Gene Transfer.</title>
        <authorList>
            <person name="Ward L.M."/>
            <person name="Hemp J."/>
            <person name="Shih P.M."/>
            <person name="Mcglynn S.E."/>
            <person name="Fischer W."/>
        </authorList>
    </citation>
    <scope>NUCLEOTIDE SEQUENCE [LARGE SCALE GENOMIC DNA]</scope>
    <source>
        <strain evidence="13">CP2_2F</strain>
    </source>
</reference>
<organism evidence="13 14">
    <name type="scientific">Candidatus Thermofonsia Clade 1 bacterium</name>
    <dbReference type="NCBI Taxonomy" id="2364210"/>
    <lineage>
        <taxon>Bacteria</taxon>
        <taxon>Bacillati</taxon>
        <taxon>Chloroflexota</taxon>
        <taxon>Candidatus Thermofontia</taxon>
        <taxon>Candidatus Thermofonsia Clade 1</taxon>
    </lineage>
</organism>
<evidence type="ECO:0000256" key="6">
    <source>
        <dbReference type="ARBA" id="ARBA00023002"/>
    </source>
</evidence>
<gene>
    <name evidence="13" type="ORF">CUN51_01080</name>
</gene>
<evidence type="ECO:0000256" key="12">
    <source>
        <dbReference type="SAM" id="Phobius"/>
    </source>
</evidence>
<dbReference type="AlphaFoldDB" id="A0A2M8P3Y2"/>
<evidence type="ECO:0000313" key="13">
    <source>
        <dbReference type="EMBL" id="PJF32250.1"/>
    </source>
</evidence>
<evidence type="ECO:0000256" key="2">
    <source>
        <dbReference type="ARBA" id="ARBA00022475"/>
    </source>
</evidence>
<comment type="caution">
    <text evidence="13">The sequence shown here is derived from an EMBL/GenBank/DDBJ whole genome shotgun (WGS) entry which is preliminary data.</text>
</comment>
<accession>A0A2M8P3Y2</accession>
<feature type="transmembrane region" description="Helical" evidence="12">
    <location>
        <begin position="227"/>
        <end position="246"/>
    </location>
</feature>
<feature type="transmembrane region" description="Helical" evidence="12">
    <location>
        <begin position="71"/>
        <end position="92"/>
    </location>
</feature>
<evidence type="ECO:0000256" key="11">
    <source>
        <dbReference type="ARBA" id="ARBA00023444"/>
    </source>
</evidence>
<dbReference type="EMBL" id="PGTK01000001">
    <property type="protein sequence ID" value="PJF32250.1"/>
    <property type="molecule type" value="Genomic_DNA"/>
</dbReference>
<keyword evidence="4" id="KW-0479">Metal-binding</keyword>
<evidence type="ECO:0000313" key="14">
    <source>
        <dbReference type="Proteomes" id="UP000228921"/>
    </source>
</evidence>
<evidence type="ECO:0000256" key="4">
    <source>
        <dbReference type="ARBA" id="ARBA00022723"/>
    </source>
</evidence>
<keyword evidence="6" id="KW-0560">Oxidoreductase</keyword>
<evidence type="ECO:0000256" key="10">
    <source>
        <dbReference type="ARBA" id="ARBA00023157"/>
    </source>
</evidence>
<protein>
    <recommendedName>
        <fullName evidence="15">Heme A synthase</fullName>
    </recommendedName>
</protein>
<feature type="transmembrane region" description="Helical" evidence="12">
    <location>
        <begin position="175"/>
        <end position="196"/>
    </location>
</feature>
<sequence length="337" mass="36175">MANSEKIGDSAARARTFLRLTLGAVATTFLMIVIGAVTRVTESGYGCGPYWPSCNGLLIPEFENIAVVIEYGHRVFALIVGFFAVGVGVMAWRNYRAQPLIFVPAMLGLVLFFVQSGIGALTVVIYTHAAHWISVMIHLGNSMFLLAAFIAAYINGRRLLLPQAETHVPQFYIPPLQLVLATALSFMVAMVGAAVAGQNATKACIGYPLCGGEIFPFSQGAPQMVHMLHRLIAGALGVLLLMMLWQACADITLALRRALQVAFAIYLAQAALGATIVLIDDRDWLVMARSLHVFFAAATWAAMIAASTHAWLQRLPRDLIIQSQPASGAAASATTSN</sequence>